<evidence type="ECO:0000256" key="1">
    <source>
        <dbReference type="SAM" id="MobiDB-lite"/>
    </source>
</evidence>
<evidence type="ECO:0000259" key="2">
    <source>
        <dbReference type="Pfam" id="PF12146"/>
    </source>
</evidence>
<gene>
    <name evidence="3" type="ORF">DFR31_1579</name>
</gene>
<evidence type="ECO:0000313" key="3">
    <source>
        <dbReference type="EMBL" id="RLK51635.1"/>
    </source>
</evidence>
<dbReference type="RefSeq" id="WP_121442031.1">
    <property type="nucleotide sequence ID" value="NZ_RCDA01000001.1"/>
</dbReference>
<dbReference type="SUPFAM" id="SSF53474">
    <property type="entry name" value="alpha/beta-Hydrolases"/>
    <property type="match status" value="1"/>
</dbReference>
<keyword evidence="3" id="KW-0378">Hydrolase</keyword>
<dbReference type="PANTHER" id="PTHR43265:SF1">
    <property type="entry name" value="ESTERASE ESTD"/>
    <property type="match status" value="1"/>
</dbReference>
<dbReference type="PANTHER" id="PTHR43265">
    <property type="entry name" value="ESTERASE ESTD"/>
    <property type="match status" value="1"/>
</dbReference>
<evidence type="ECO:0000313" key="4">
    <source>
        <dbReference type="Proteomes" id="UP000275461"/>
    </source>
</evidence>
<dbReference type="NCBIfam" id="TIGR03100">
    <property type="entry name" value="hydr1_PEP"/>
    <property type="match status" value="1"/>
</dbReference>
<protein>
    <submittedName>
        <fullName evidence="3">Exosortase A-associated hydrolase 1</fullName>
    </submittedName>
</protein>
<dbReference type="InterPro" id="IPR029058">
    <property type="entry name" value="AB_hydrolase_fold"/>
</dbReference>
<name>A0A498C6W9_9GAMM</name>
<dbReference type="Gene3D" id="3.40.50.1820">
    <property type="entry name" value="alpha/beta hydrolase"/>
    <property type="match status" value="1"/>
</dbReference>
<dbReference type="AlphaFoldDB" id="A0A498C6W9"/>
<feature type="domain" description="Serine aminopeptidase S33" evidence="2">
    <location>
        <begin position="48"/>
        <end position="161"/>
    </location>
</feature>
<dbReference type="Pfam" id="PF12146">
    <property type="entry name" value="Hydrolase_4"/>
    <property type="match status" value="1"/>
</dbReference>
<organism evidence="3 4">
    <name type="scientific">Alkalispirillum mobile</name>
    <dbReference type="NCBI Taxonomy" id="85925"/>
    <lineage>
        <taxon>Bacteria</taxon>
        <taxon>Pseudomonadati</taxon>
        <taxon>Pseudomonadota</taxon>
        <taxon>Gammaproteobacteria</taxon>
        <taxon>Chromatiales</taxon>
        <taxon>Ectothiorhodospiraceae</taxon>
        <taxon>Alkalispirillum</taxon>
    </lineage>
</organism>
<dbReference type="InterPro" id="IPR022742">
    <property type="entry name" value="Hydrolase_4"/>
</dbReference>
<dbReference type="EMBL" id="RCDA01000001">
    <property type="protein sequence ID" value="RLK51635.1"/>
    <property type="molecule type" value="Genomic_DNA"/>
</dbReference>
<accession>A0A498C6W9</accession>
<dbReference type="Proteomes" id="UP000275461">
    <property type="component" value="Unassembled WGS sequence"/>
</dbReference>
<comment type="caution">
    <text evidence="3">The sequence shown here is derived from an EMBL/GenBank/DDBJ whole genome shotgun (WGS) entry which is preliminary data.</text>
</comment>
<dbReference type="InterPro" id="IPR017531">
    <property type="entry name" value="Hydrolase-1_PEP"/>
</dbReference>
<keyword evidence="4" id="KW-1185">Reference proteome</keyword>
<proteinExistence type="predicted"/>
<dbReference type="OrthoDB" id="249225at2"/>
<feature type="region of interest" description="Disordered" evidence="1">
    <location>
        <begin position="184"/>
        <end position="221"/>
    </location>
</feature>
<sequence>MPVAEQAVIFPHEGEQLLGILHRGAADARLGVLVVVGGPQYRVGSHRQFLLLARDLAAEGVPVFRFDYRGMGDSSGDMRGFEDIEGDIGAAIDQFQRTHPSLEQIVIWGLCDAASAGLLYAWRDSRVTGLVLVNPWIRTEEGLARAYLKSYYLQRLISRDFWTSLAAGRVNPANSLRSLLQMTRKATASRHPDKARKTPAAQGEQAAAPSHPPRRARQPLPERMAESWQRFRGPILLVLSGQDLTATEFLDTTNRSPAWRGLLERPNLQVKPLPEANHTFSRDEWRTQVSDWTLAWLENPTAHHRRTATP</sequence>
<reference evidence="3 4" key="1">
    <citation type="submission" date="2018-10" db="EMBL/GenBank/DDBJ databases">
        <title>Genomic Encyclopedia of Type Strains, Phase IV (KMG-IV): sequencing the most valuable type-strain genomes for metagenomic binning, comparative biology and taxonomic classification.</title>
        <authorList>
            <person name="Goeker M."/>
        </authorList>
    </citation>
    <scope>NUCLEOTIDE SEQUENCE [LARGE SCALE GENOMIC DNA]</scope>
    <source>
        <strain evidence="3 4">DSM 12769</strain>
    </source>
</reference>
<dbReference type="InterPro" id="IPR053145">
    <property type="entry name" value="AB_hydrolase_Est10"/>
</dbReference>
<dbReference type="GO" id="GO:0052689">
    <property type="term" value="F:carboxylic ester hydrolase activity"/>
    <property type="evidence" value="ECO:0007669"/>
    <property type="project" value="TreeGrafter"/>
</dbReference>